<gene>
    <name evidence="7" type="ORF">ENG14_01225</name>
</gene>
<comment type="cofactor">
    <cofactor evidence="1">
        <name>Mg(2+)</name>
        <dbReference type="ChEBI" id="CHEBI:18420"/>
    </cofactor>
</comment>
<dbReference type="Gene3D" id="3.90.550.10">
    <property type="entry name" value="Spore Coat Polysaccharide Biosynthesis Protein SpsA, Chain A"/>
    <property type="match status" value="1"/>
</dbReference>
<comment type="similarity">
    <text evidence="2">Belongs to the glycosyltransferase 2 family.</text>
</comment>
<dbReference type="SUPFAM" id="SSF53448">
    <property type="entry name" value="Nucleotide-diphospho-sugar transferases"/>
    <property type="match status" value="1"/>
</dbReference>
<dbReference type="InterPro" id="IPR029044">
    <property type="entry name" value="Nucleotide-diphossugar_trans"/>
</dbReference>
<evidence type="ECO:0000256" key="4">
    <source>
        <dbReference type="ARBA" id="ARBA00022679"/>
    </source>
</evidence>
<organism evidence="7">
    <name type="scientific">Thermodesulforhabdus norvegica</name>
    <dbReference type="NCBI Taxonomy" id="39841"/>
    <lineage>
        <taxon>Bacteria</taxon>
        <taxon>Pseudomonadati</taxon>
        <taxon>Thermodesulfobacteriota</taxon>
        <taxon>Syntrophobacteria</taxon>
        <taxon>Syntrophobacterales</taxon>
        <taxon>Thermodesulforhabdaceae</taxon>
        <taxon>Thermodesulforhabdus</taxon>
    </lineage>
</organism>
<dbReference type="PANTHER" id="PTHR48090:SF10">
    <property type="entry name" value="GLUCOSYL-3-PHOSPHOGLYCERATE SYNTHASE"/>
    <property type="match status" value="1"/>
</dbReference>
<keyword evidence="3" id="KW-0328">Glycosyltransferase</keyword>
<dbReference type="AlphaFoldDB" id="A0A7C0WRC2"/>
<name>A0A7C0WRC2_9BACT</name>
<dbReference type="PANTHER" id="PTHR48090">
    <property type="entry name" value="UNDECAPRENYL-PHOSPHATE 4-DEOXY-4-FORMAMIDO-L-ARABINOSE TRANSFERASE-RELATED"/>
    <property type="match status" value="1"/>
</dbReference>
<evidence type="ECO:0000256" key="2">
    <source>
        <dbReference type="ARBA" id="ARBA00006739"/>
    </source>
</evidence>
<keyword evidence="4" id="KW-0808">Transferase</keyword>
<dbReference type="Pfam" id="PF00535">
    <property type="entry name" value="Glycos_transf_2"/>
    <property type="match status" value="1"/>
</dbReference>
<dbReference type="InterPro" id="IPR050256">
    <property type="entry name" value="Glycosyltransferase_2"/>
</dbReference>
<accession>A0A7C0WRC2</accession>
<keyword evidence="5" id="KW-0460">Magnesium</keyword>
<evidence type="ECO:0000256" key="1">
    <source>
        <dbReference type="ARBA" id="ARBA00001946"/>
    </source>
</evidence>
<protein>
    <submittedName>
        <fullName evidence="7">Glycosyltransferase</fullName>
    </submittedName>
</protein>
<proteinExistence type="inferred from homology"/>
<dbReference type="EMBL" id="DQZW01000059">
    <property type="protein sequence ID" value="HDL89509.1"/>
    <property type="molecule type" value="Genomic_DNA"/>
</dbReference>
<dbReference type="InterPro" id="IPR001173">
    <property type="entry name" value="Glyco_trans_2-like"/>
</dbReference>
<reference evidence="7" key="1">
    <citation type="journal article" date="2020" name="mSystems">
        <title>Genome- and Community-Level Interaction Insights into Carbon Utilization and Element Cycling Functions of Hydrothermarchaeota in Hydrothermal Sediment.</title>
        <authorList>
            <person name="Zhou Z."/>
            <person name="Liu Y."/>
            <person name="Xu W."/>
            <person name="Pan J."/>
            <person name="Luo Z.H."/>
            <person name="Li M."/>
        </authorList>
    </citation>
    <scope>NUCLEOTIDE SEQUENCE [LARGE SCALE GENOMIC DNA]</scope>
    <source>
        <strain evidence="7">HyVt-19</strain>
    </source>
</reference>
<evidence type="ECO:0000256" key="3">
    <source>
        <dbReference type="ARBA" id="ARBA00022676"/>
    </source>
</evidence>
<feature type="domain" description="Glycosyltransferase 2-like" evidence="6">
    <location>
        <begin position="15"/>
        <end position="165"/>
    </location>
</feature>
<dbReference type="GO" id="GO:0016757">
    <property type="term" value="F:glycosyltransferase activity"/>
    <property type="evidence" value="ECO:0007669"/>
    <property type="project" value="UniProtKB-KW"/>
</dbReference>
<sequence length="403" mass="46173">MEENPSGVQKADIVVAIPTFNEVTTIANVTSKVDEGLRLHYPSLKSVIVNCDNCSTDGTKEAFLATETHSEKVYLSTPPGVRGKGNNLRNFFSWVRDLQPEVVVIIEADIRNIKPLWIYCLVEPILKGAGFVVPLYVSHKYESTIESLVLYPLLRCLYGRRLRRPAVGECAFGQQLVDAYSKAEVWSQGVGEDGIDIWMVTEAIKARVPLCQSFLGAPKVHRLKEPFSQINRAFSNMVGVFFDLMGPFQDLWLKVKWSRPTILFNADTLDVEAIAPMEVNIYRLYDLYARGFDRYKFRLESILHLPEMRKLEEVRNLGFGNFAFPDHTWAIVLFDFALAYRDASPEDREEILDALLPLYYGKVVSFVKKTERMSTQQAEEVIEKECMVFEENKRYLVNNWIKT</sequence>
<evidence type="ECO:0000313" key="7">
    <source>
        <dbReference type="EMBL" id="HDL89509.1"/>
    </source>
</evidence>
<comment type="caution">
    <text evidence="7">The sequence shown here is derived from an EMBL/GenBank/DDBJ whole genome shotgun (WGS) entry which is preliminary data.</text>
</comment>
<evidence type="ECO:0000256" key="5">
    <source>
        <dbReference type="ARBA" id="ARBA00022842"/>
    </source>
</evidence>
<dbReference type="Proteomes" id="UP000886355">
    <property type="component" value="Unassembled WGS sequence"/>
</dbReference>
<evidence type="ECO:0000259" key="6">
    <source>
        <dbReference type="Pfam" id="PF00535"/>
    </source>
</evidence>